<accession>A0A5B0ECR3</accession>
<dbReference type="CDD" id="cd00293">
    <property type="entry name" value="USP-like"/>
    <property type="match status" value="1"/>
</dbReference>
<evidence type="ECO:0000256" key="1">
    <source>
        <dbReference type="SAM" id="MobiDB-lite"/>
    </source>
</evidence>
<dbReference type="InterPro" id="IPR006016">
    <property type="entry name" value="UspA"/>
</dbReference>
<proteinExistence type="predicted"/>
<reference evidence="3 4" key="1">
    <citation type="submission" date="2019-07" db="EMBL/GenBank/DDBJ databases">
        <title>Analysis of the biochemical properties, biological activity and biotechnological potential of siderophores and biosurfactants produced by Antarctic psychrotolerant bacteria.</title>
        <authorList>
            <person name="Styczynski M."/>
            <person name="Krucon T."/>
            <person name="Decewicz P."/>
            <person name="Dziewit L."/>
        </authorList>
    </citation>
    <scope>NUCLEOTIDE SEQUENCE [LARGE SCALE GENOMIC DNA]</scope>
    <source>
        <strain evidence="3 4">ANT_H27</strain>
    </source>
</reference>
<dbReference type="Pfam" id="PF00582">
    <property type="entry name" value="Usp"/>
    <property type="match status" value="1"/>
</dbReference>
<dbReference type="Gene3D" id="3.40.50.620">
    <property type="entry name" value="HUPs"/>
    <property type="match status" value="1"/>
</dbReference>
<dbReference type="Proteomes" id="UP000323856">
    <property type="component" value="Unassembled WGS sequence"/>
</dbReference>
<organism evidence="3 4">
    <name type="scientific">Paeniglutamicibacter gangotriensis</name>
    <dbReference type="NCBI Taxonomy" id="254787"/>
    <lineage>
        <taxon>Bacteria</taxon>
        <taxon>Bacillati</taxon>
        <taxon>Actinomycetota</taxon>
        <taxon>Actinomycetes</taxon>
        <taxon>Micrococcales</taxon>
        <taxon>Micrococcaceae</taxon>
        <taxon>Paeniglutamicibacter</taxon>
    </lineage>
</organism>
<dbReference type="InterPro" id="IPR014729">
    <property type="entry name" value="Rossmann-like_a/b/a_fold"/>
</dbReference>
<sequence>MSPPYRGPVWPGHTGRNTLLTAPPRPRAREGTMTELRGTENIHRPHPVLVGVFPHPHPEVLATAARMAVALELDLVCAYAVSGLEPSEWTATDSIDFETLDRDEQQEIGAVAVNQLRHELGAALVDSPVRWSLRLLVGDPAAALEAYAVELDASMVVLGSPRPRRLGFTSTRLRTSTLAKVLSRRSVPVLVVPPVLPPGKSGSSMLP</sequence>
<dbReference type="AlphaFoldDB" id="A0A5B0ECR3"/>
<dbReference type="SUPFAM" id="SSF52402">
    <property type="entry name" value="Adenine nucleotide alpha hydrolases-like"/>
    <property type="match status" value="1"/>
</dbReference>
<evidence type="ECO:0000259" key="2">
    <source>
        <dbReference type="Pfam" id="PF00582"/>
    </source>
</evidence>
<comment type="caution">
    <text evidence="3">The sequence shown here is derived from an EMBL/GenBank/DDBJ whole genome shotgun (WGS) entry which is preliminary data.</text>
</comment>
<evidence type="ECO:0000313" key="3">
    <source>
        <dbReference type="EMBL" id="KAA0975209.1"/>
    </source>
</evidence>
<feature type="region of interest" description="Disordered" evidence="1">
    <location>
        <begin position="1"/>
        <end position="37"/>
    </location>
</feature>
<dbReference type="EMBL" id="VOBL01000016">
    <property type="protein sequence ID" value="KAA0975209.1"/>
    <property type="molecule type" value="Genomic_DNA"/>
</dbReference>
<protein>
    <submittedName>
        <fullName evidence="3">Universal stress protein</fullName>
    </submittedName>
</protein>
<feature type="compositionally biased region" description="Basic and acidic residues" evidence="1">
    <location>
        <begin position="27"/>
        <end position="37"/>
    </location>
</feature>
<evidence type="ECO:0000313" key="4">
    <source>
        <dbReference type="Proteomes" id="UP000323856"/>
    </source>
</evidence>
<dbReference type="OrthoDB" id="3213322at2"/>
<gene>
    <name evidence="3" type="ORF">FQ154_14510</name>
</gene>
<name>A0A5B0ECR3_9MICC</name>
<feature type="domain" description="UspA" evidence="2">
    <location>
        <begin position="47"/>
        <end position="193"/>
    </location>
</feature>